<gene>
    <name evidence="1" type="ORF">I2501_26700</name>
    <name evidence="2" type="ORF">I2501_33270</name>
</gene>
<protein>
    <recommendedName>
        <fullName evidence="4">Secreted protein</fullName>
    </recommendedName>
</protein>
<proteinExistence type="predicted"/>
<organism evidence="2 3">
    <name type="scientific">Streptacidiphilus fuscans</name>
    <dbReference type="NCBI Taxonomy" id="2789292"/>
    <lineage>
        <taxon>Bacteria</taxon>
        <taxon>Bacillati</taxon>
        <taxon>Actinomycetota</taxon>
        <taxon>Actinomycetes</taxon>
        <taxon>Kitasatosporales</taxon>
        <taxon>Streptomycetaceae</taxon>
        <taxon>Streptacidiphilus</taxon>
    </lineage>
</organism>
<evidence type="ECO:0000313" key="1">
    <source>
        <dbReference type="EMBL" id="MBF9071616.1"/>
    </source>
</evidence>
<accession>A0A931BCT4</accession>
<dbReference type="EMBL" id="JADPRT010000019">
    <property type="protein sequence ID" value="MBF9072897.1"/>
    <property type="molecule type" value="Genomic_DNA"/>
</dbReference>
<evidence type="ECO:0008006" key="4">
    <source>
        <dbReference type="Google" id="ProtNLM"/>
    </source>
</evidence>
<sequence>MTAGAGEAGERRKPVLFLDIDGPLNPYAAMPDHLPTGYQEHHLMPPRWEEMERARLEAWGRPWAEPRPLPVWLNPAHGAQLAALPYELAWASTWEEDANGFVGPLIGLPPLPWITWEGTLIGEPGPLYWKTPEVVAAAAGRPFAWVDDEVTAADETWVATHHPAPALLLRIDPNVGLREPDFERLRAWAAGLR</sequence>
<dbReference type="AlphaFoldDB" id="A0A931BCT4"/>
<evidence type="ECO:0000313" key="3">
    <source>
        <dbReference type="Proteomes" id="UP000657385"/>
    </source>
</evidence>
<comment type="caution">
    <text evidence="2">The sequence shown here is derived from an EMBL/GenBank/DDBJ whole genome shotgun (WGS) entry which is preliminary data.</text>
</comment>
<evidence type="ECO:0000313" key="2">
    <source>
        <dbReference type="EMBL" id="MBF9072897.1"/>
    </source>
</evidence>
<dbReference type="Proteomes" id="UP000657385">
    <property type="component" value="Unassembled WGS sequence"/>
</dbReference>
<name>A0A931BCT4_9ACTN</name>
<dbReference type="EMBL" id="JADPRT010000012">
    <property type="protein sequence ID" value="MBF9071616.1"/>
    <property type="molecule type" value="Genomic_DNA"/>
</dbReference>
<reference evidence="2" key="1">
    <citation type="submission" date="2020-11" db="EMBL/GenBank/DDBJ databases">
        <title>Isolation and identification of active actinomycetes.</title>
        <authorList>
            <person name="Yu B."/>
        </authorList>
    </citation>
    <scope>NUCLEOTIDE SEQUENCE</scope>
    <source>
        <strain evidence="2">NEAU-YB345</strain>
    </source>
</reference>
<keyword evidence="3" id="KW-1185">Reference proteome</keyword>
<dbReference type="RefSeq" id="WP_196196775.1">
    <property type="nucleotide sequence ID" value="NZ_JADPRT010000012.1"/>
</dbReference>